<evidence type="ECO:0000256" key="3">
    <source>
        <dbReference type="ARBA" id="ARBA00022884"/>
    </source>
</evidence>
<sequence length="364" mass="40042">MHPENEMLGIDVVIPDISYLTERADRVKAIFLTHGHDEAIGGVFHCLSKLSVPVYGTKLTLALLREKLKQYGFNQKADLREVHAKSVITFETTKVSFFRTNHSIPDSVGISFKTSLGSIVCTGDFKFDQTPALNQACDIGEIAKIGNNGVLALLSDSANAEKPGYTPSEALVQDEISNAMYNAENRVIVAVSSSNINRVQQIINATNQNGRKLAVAGKKNMMTTLQLAIKLGYVTADEELFVPVQEVKKMAKNDVVILTAGSHGEPLAALTKMAKQNHKQLHIEKDDTVVIASTPLPGQELTYSKTVDFLTRSGAQVIFAQKTCTCIWTWLPRRVKANAELTKTEVFNSGEWRISYAKSTFSYC</sequence>
<name>A0A5S9M9E8_BACIA</name>
<keyword evidence="2" id="KW-0378">Hydrolase</keyword>
<dbReference type="EMBL" id="AP021906">
    <property type="protein sequence ID" value="BBP89485.1"/>
    <property type="molecule type" value="Genomic_DNA"/>
</dbReference>
<dbReference type="Gene3D" id="3.60.15.10">
    <property type="entry name" value="Ribonuclease Z/Hydroxyacylglutathione hydrolase-like"/>
    <property type="match status" value="1"/>
</dbReference>
<evidence type="ECO:0000259" key="4">
    <source>
        <dbReference type="SMART" id="SM00849"/>
    </source>
</evidence>
<dbReference type="Gene3D" id="3.40.50.10710">
    <property type="entry name" value="Metallo-hydrolase/oxidoreductase"/>
    <property type="match status" value="1"/>
</dbReference>
<dbReference type="GO" id="GO:0004527">
    <property type="term" value="F:exonuclease activity"/>
    <property type="evidence" value="ECO:0007669"/>
    <property type="project" value="UniProtKB-KW"/>
</dbReference>
<dbReference type="InterPro" id="IPR036866">
    <property type="entry name" value="RibonucZ/Hydroxyglut_hydro"/>
</dbReference>
<evidence type="ECO:0000313" key="6">
    <source>
        <dbReference type="Proteomes" id="UP000464658"/>
    </source>
</evidence>
<gene>
    <name evidence="5" type="ORF">BsIDN1_31030</name>
</gene>
<evidence type="ECO:0000256" key="1">
    <source>
        <dbReference type="ARBA" id="ARBA00022722"/>
    </source>
</evidence>
<dbReference type="InterPro" id="IPR042173">
    <property type="entry name" value="RNase_J_2"/>
</dbReference>
<dbReference type="InterPro" id="IPR055132">
    <property type="entry name" value="RNase_J_b_CASP"/>
</dbReference>
<dbReference type="PANTHER" id="PTHR43694">
    <property type="entry name" value="RIBONUCLEASE J"/>
    <property type="match status" value="1"/>
</dbReference>
<dbReference type="PANTHER" id="PTHR43694:SF4">
    <property type="entry name" value="RIBONUCLEASE J 2"/>
    <property type="match status" value="1"/>
</dbReference>
<dbReference type="Proteomes" id="UP000464658">
    <property type="component" value="Chromosome"/>
</dbReference>
<dbReference type="InterPro" id="IPR001279">
    <property type="entry name" value="Metallo-B-lactamas"/>
</dbReference>
<protein>
    <recommendedName>
        <fullName evidence="4">Metallo-beta-lactamase domain-containing protein</fullName>
    </recommendedName>
</protein>
<reference evidence="5 6" key="1">
    <citation type="submission" date="2019-12" db="EMBL/GenBank/DDBJ databases">
        <title>Full genome sequence of a Bacillus safensis strain isolated from commercially available natto in Indonesia.</title>
        <authorList>
            <person name="Yoshida M."/>
            <person name="Uomi M."/>
            <person name="Waturangi D."/>
            <person name="Ekaputri J.J."/>
            <person name="Setiamarga D.H.E."/>
        </authorList>
    </citation>
    <scope>NUCLEOTIDE SEQUENCE [LARGE SCALE GENOMIC DNA]</scope>
    <source>
        <strain evidence="5 6">IDN1</strain>
    </source>
</reference>
<keyword evidence="3" id="KW-0694">RNA-binding</keyword>
<evidence type="ECO:0000256" key="2">
    <source>
        <dbReference type="ARBA" id="ARBA00022839"/>
    </source>
</evidence>
<keyword evidence="2" id="KW-0269">Exonuclease</keyword>
<dbReference type="AlphaFoldDB" id="A0A5S9M9E8"/>
<keyword evidence="1" id="KW-0540">Nuclease</keyword>
<accession>A0A5S9M9E8</accession>
<dbReference type="SUPFAM" id="SSF56281">
    <property type="entry name" value="Metallo-hydrolase/oxidoreductase"/>
    <property type="match status" value="1"/>
</dbReference>
<proteinExistence type="predicted"/>
<dbReference type="CDD" id="cd07714">
    <property type="entry name" value="RNaseJ_MBL-fold"/>
    <property type="match status" value="1"/>
</dbReference>
<dbReference type="SMART" id="SM00849">
    <property type="entry name" value="Lactamase_B"/>
    <property type="match status" value="1"/>
</dbReference>
<dbReference type="GO" id="GO:0003723">
    <property type="term" value="F:RNA binding"/>
    <property type="evidence" value="ECO:0007669"/>
    <property type="project" value="UniProtKB-KW"/>
</dbReference>
<dbReference type="Pfam" id="PF22505">
    <property type="entry name" value="RNase_J_b_CASP"/>
    <property type="match status" value="1"/>
</dbReference>
<organism evidence="5 6">
    <name type="scientific">Bacillus safensis</name>
    <dbReference type="NCBI Taxonomy" id="561879"/>
    <lineage>
        <taxon>Bacteria</taxon>
        <taxon>Bacillati</taxon>
        <taxon>Bacillota</taxon>
        <taxon>Bacilli</taxon>
        <taxon>Bacillales</taxon>
        <taxon>Bacillaceae</taxon>
        <taxon>Bacillus</taxon>
    </lineage>
</organism>
<feature type="domain" description="Metallo-beta-lactamase" evidence="4">
    <location>
        <begin position="15"/>
        <end position="180"/>
    </location>
</feature>
<evidence type="ECO:0000313" key="5">
    <source>
        <dbReference type="EMBL" id="BBP89485.1"/>
    </source>
</evidence>